<dbReference type="EMBL" id="UOGL01000055">
    <property type="protein sequence ID" value="VAX36425.1"/>
    <property type="molecule type" value="Genomic_DNA"/>
</dbReference>
<gene>
    <name evidence="2" type="ORF">MNBD_PLANCTO02-470</name>
</gene>
<evidence type="ECO:0008006" key="3">
    <source>
        <dbReference type="Google" id="ProtNLM"/>
    </source>
</evidence>
<feature type="region of interest" description="Disordered" evidence="1">
    <location>
        <begin position="21"/>
        <end position="70"/>
    </location>
</feature>
<dbReference type="AlphaFoldDB" id="A0A3B1DWC1"/>
<accession>A0A3B1DWC1</accession>
<organism evidence="2">
    <name type="scientific">hydrothermal vent metagenome</name>
    <dbReference type="NCBI Taxonomy" id="652676"/>
    <lineage>
        <taxon>unclassified sequences</taxon>
        <taxon>metagenomes</taxon>
        <taxon>ecological metagenomes</taxon>
    </lineage>
</organism>
<sequence length="70" mass="7473">MKKFAIAMMVLSLGLFSIVGCGGDEKPKTPKKTDVTKKDGDAVKKDGESKKKEGDAVKKEGEGKEKDGDN</sequence>
<dbReference type="PROSITE" id="PS51257">
    <property type="entry name" value="PROKAR_LIPOPROTEIN"/>
    <property type="match status" value="1"/>
</dbReference>
<proteinExistence type="predicted"/>
<evidence type="ECO:0000313" key="2">
    <source>
        <dbReference type="EMBL" id="VAX36425.1"/>
    </source>
</evidence>
<reference evidence="2" key="1">
    <citation type="submission" date="2018-06" db="EMBL/GenBank/DDBJ databases">
        <authorList>
            <person name="Zhirakovskaya E."/>
        </authorList>
    </citation>
    <scope>NUCLEOTIDE SEQUENCE</scope>
</reference>
<name>A0A3B1DWC1_9ZZZZ</name>
<evidence type="ECO:0000256" key="1">
    <source>
        <dbReference type="SAM" id="MobiDB-lite"/>
    </source>
</evidence>
<protein>
    <recommendedName>
        <fullName evidence="3">Lipoprotein</fullName>
    </recommendedName>
</protein>
<feature type="compositionally biased region" description="Basic and acidic residues" evidence="1">
    <location>
        <begin position="23"/>
        <end position="70"/>
    </location>
</feature>